<feature type="transmembrane region" description="Helical" evidence="5">
    <location>
        <begin position="89"/>
        <end position="108"/>
    </location>
</feature>
<dbReference type="AlphaFoldDB" id="A0A084SKR3"/>
<dbReference type="PANTHER" id="PTHR33514">
    <property type="entry name" value="PROTEIN ABCI12, CHLOROPLASTIC"/>
    <property type="match status" value="1"/>
</dbReference>
<evidence type="ECO:0000313" key="7">
    <source>
        <dbReference type="Proteomes" id="UP000028547"/>
    </source>
</evidence>
<dbReference type="EMBL" id="JPMI01000264">
    <property type="protein sequence ID" value="KFA89048.1"/>
    <property type="molecule type" value="Genomic_DNA"/>
</dbReference>
<keyword evidence="3 5" id="KW-1133">Transmembrane helix</keyword>
<evidence type="ECO:0000256" key="3">
    <source>
        <dbReference type="ARBA" id="ARBA00022989"/>
    </source>
</evidence>
<evidence type="ECO:0000256" key="1">
    <source>
        <dbReference type="ARBA" id="ARBA00004141"/>
    </source>
</evidence>
<sequence>MSLGLYLHRVSPVHAVPAGAKMLALLAAGTGLLLFPSLPVLSGALVATLGLYALARLRPREVAPVFRLSAFVLVPLFALHALVSGWEPALVAVLRLAVLMLLATLVSLTTRASDMLDALERALRPLARFGLNPARLGLLLSLTLRFIPLLATWLREIQEAQRVRGLDRNPVAVLVPLLVKTLRTADTLADAIDARCFDPEEPS</sequence>
<evidence type="ECO:0000256" key="5">
    <source>
        <dbReference type="SAM" id="Phobius"/>
    </source>
</evidence>
<comment type="subcellular location">
    <subcellularLocation>
        <location evidence="1">Membrane</location>
        <topology evidence="1">Multi-pass membrane protein</topology>
    </subcellularLocation>
</comment>
<dbReference type="Proteomes" id="UP000028547">
    <property type="component" value="Unassembled WGS sequence"/>
</dbReference>
<dbReference type="PANTHER" id="PTHR33514:SF13">
    <property type="entry name" value="PROTEIN ABCI12, CHLOROPLASTIC"/>
    <property type="match status" value="1"/>
</dbReference>
<dbReference type="Pfam" id="PF02361">
    <property type="entry name" value="CbiQ"/>
    <property type="match status" value="1"/>
</dbReference>
<reference evidence="6 7" key="1">
    <citation type="submission" date="2014-07" db="EMBL/GenBank/DDBJ databases">
        <title>Draft Genome Sequence of Gephyronic Acid Producer, Cystobacter violaceus Strain Cb vi76.</title>
        <authorList>
            <person name="Stevens D.C."/>
            <person name="Young J."/>
            <person name="Carmichael R."/>
            <person name="Tan J."/>
            <person name="Taylor R.E."/>
        </authorList>
    </citation>
    <scope>NUCLEOTIDE SEQUENCE [LARGE SCALE GENOMIC DNA]</scope>
    <source>
        <strain evidence="6 7">Cb vi76</strain>
    </source>
</reference>
<proteinExistence type="predicted"/>
<evidence type="ECO:0000313" key="6">
    <source>
        <dbReference type="EMBL" id="KFA89048.1"/>
    </source>
</evidence>
<evidence type="ECO:0000256" key="4">
    <source>
        <dbReference type="ARBA" id="ARBA00023136"/>
    </source>
</evidence>
<feature type="transmembrane region" description="Helical" evidence="5">
    <location>
        <begin position="20"/>
        <end position="53"/>
    </location>
</feature>
<comment type="caution">
    <text evidence="6">The sequence shown here is derived from an EMBL/GenBank/DDBJ whole genome shotgun (WGS) entry which is preliminary data.</text>
</comment>
<dbReference type="CDD" id="cd16914">
    <property type="entry name" value="EcfT"/>
    <property type="match status" value="1"/>
</dbReference>
<accession>A0A084SKR3</accession>
<evidence type="ECO:0008006" key="8">
    <source>
        <dbReference type="Google" id="ProtNLM"/>
    </source>
</evidence>
<feature type="transmembrane region" description="Helical" evidence="5">
    <location>
        <begin position="65"/>
        <end position="83"/>
    </location>
</feature>
<dbReference type="InterPro" id="IPR003339">
    <property type="entry name" value="ABC/ECF_trnsptr_transmembrane"/>
</dbReference>
<organism evidence="6 7">
    <name type="scientific">Archangium violaceum Cb vi76</name>
    <dbReference type="NCBI Taxonomy" id="1406225"/>
    <lineage>
        <taxon>Bacteria</taxon>
        <taxon>Pseudomonadati</taxon>
        <taxon>Myxococcota</taxon>
        <taxon>Myxococcia</taxon>
        <taxon>Myxococcales</taxon>
        <taxon>Cystobacterineae</taxon>
        <taxon>Archangiaceae</taxon>
        <taxon>Archangium</taxon>
    </lineage>
</organism>
<keyword evidence="4 5" id="KW-0472">Membrane</keyword>
<name>A0A084SKR3_9BACT</name>
<gene>
    <name evidence="6" type="ORF">Q664_37290</name>
</gene>
<dbReference type="RefSeq" id="WP_043406579.1">
    <property type="nucleotide sequence ID" value="NZ_JPMI01000264.1"/>
</dbReference>
<protein>
    <recommendedName>
        <fullName evidence="8">Energy-coupling factor transporter transmembrane protein EcfT</fullName>
    </recommendedName>
</protein>
<evidence type="ECO:0000256" key="2">
    <source>
        <dbReference type="ARBA" id="ARBA00022692"/>
    </source>
</evidence>
<dbReference type="GO" id="GO:0005886">
    <property type="term" value="C:plasma membrane"/>
    <property type="evidence" value="ECO:0007669"/>
    <property type="project" value="TreeGrafter"/>
</dbReference>
<keyword evidence="2 5" id="KW-0812">Transmembrane</keyword>